<feature type="signal peptide" evidence="2">
    <location>
        <begin position="1"/>
        <end position="29"/>
    </location>
</feature>
<dbReference type="InterPro" id="IPR023997">
    <property type="entry name" value="TonB-dep_OMP_SusC/RagA_CS"/>
</dbReference>
<evidence type="ECO:0000313" key="5">
    <source>
        <dbReference type="Proteomes" id="UP000183670"/>
    </source>
</evidence>
<keyword evidence="1" id="KW-1134">Transmembrane beta strand</keyword>
<dbReference type="Gene3D" id="2.60.40.1120">
    <property type="entry name" value="Carboxypeptidase-like, regulatory domain"/>
    <property type="match status" value="1"/>
</dbReference>
<comment type="subcellular location">
    <subcellularLocation>
        <location evidence="1">Cell outer membrane</location>
        <topology evidence="1">Multi-pass membrane protein</topology>
    </subcellularLocation>
</comment>
<keyword evidence="1" id="KW-0812">Transmembrane</keyword>
<proteinExistence type="inferred from homology"/>
<feature type="domain" description="TonB-dependent receptor plug" evidence="3">
    <location>
        <begin position="125"/>
        <end position="231"/>
    </location>
</feature>
<feature type="chain" id="PRO_5010179409" evidence="2">
    <location>
        <begin position="30"/>
        <end position="1052"/>
    </location>
</feature>
<dbReference type="PROSITE" id="PS52016">
    <property type="entry name" value="TONB_DEPENDENT_REC_3"/>
    <property type="match status" value="1"/>
</dbReference>
<dbReference type="SUPFAM" id="SSF49464">
    <property type="entry name" value="Carboxypeptidase regulatory domain-like"/>
    <property type="match status" value="1"/>
</dbReference>
<dbReference type="FunFam" id="2.60.40.1120:FF:000003">
    <property type="entry name" value="Outer membrane protein Omp121"/>
    <property type="match status" value="1"/>
</dbReference>
<dbReference type="NCBIfam" id="TIGR04057">
    <property type="entry name" value="SusC_RagA_signa"/>
    <property type="match status" value="1"/>
</dbReference>
<dbReference type="FunFam" id="2.170.130.10:FF:000003">
    <property type="entry name" value="SusC/RagA family TonB-linked outer membrane protein"/>
    <property type="match status" value="1"/>
</dbReference>
<dbReference type="Proteomes" id="UP000183670">
    <property type="component" value="Unassembled WGS sequence"/>
</dbReference>
<comment type="similarity">
    <text evidence="1">Belongs to the TonB-dependent receptor family.</text>
</comment>
<dbReference type="SUPFAM" id="SSF56935">
    <property type="entry name" value="Porins"/>
    <property type="match status" value="1"/>
</dbReference>
<dbReference type="Gene3D" id="2.170.130.10">
    <property type="entry name" value="TonB-dependent receptor, plug domain"/>
    <property type="match status" value="1"/>
</dbReference>
<dbReference type="InterPro" id="IPR039426">
    <property type="entry name" value="TonB-dep_rcpt-like"/>
</dbReference>
<evidence type="ECO:0000256" key="1">
    <source>
        <dbReference type="PROSITE-ProRule" id="PRU01360"/>
    </source>
</evidence>
<dbReference type="RefSeq" id="WP_074556662.1">
    <property type="nucleotide sequence ID" value="NZ_CAKJYX010000005.1"/>
</dbReference>
<gene>
    <name evidence="4" type="ORF">SAMN05192581_100312</name>
</gene>
<organism evidence="4 5">
    <name type="scientific">Bacteroides ovatus</name>
    <dbReference type="NCBI Taxonomy" id="28116"/>
    <lineage>
        <taxon>Bacteria</taxon>
        <taxon>Pseudomonadati</taxon>
        <taxon>Bacteroidota</taxon>
        <taxon>Bacteroidia</taxon>
        <taxon>Bacteroidales</taxon>
        <taxon>Bacteroidaceae</taxon>
        <taxon>Bacteroides</taxon>
    </lineage>
</organism>
<dbReference type="NCBIfam" id="TIGR04056">
    <property type="entry name" value="OMP_RagA_SusC"/>
    <property type="match status" value="1"/>
</dbReference>
<dbReference type="Pfam" id="PF07715">
    <property type="entry name" value="Plug"/>
    <property type="match status" value="1"/>
</dbReference>
<evidence type="ECO:0000256" key="2">
    <source>
        <dbReference type="SAM" id="SignalP"/>
    </source>
</evidence>
<dbReference type="InterPro" id="IPR012910">
    <property type="entry name" value="Plug_dom"/>
</dbReference>
<keyword evidence="2" id="KW-0732">Signal</keyword>
<dbReference type="EMBL" id="FMYE01000003">
    <property type="protein sequence ID" value="SDB75605.1"/>
    <property type="molecule type" value="Genomic_DNA"/>
</dbReference>
<evidence type="ECO:0000313" key="4">
    <source>
        <dbReference type="EMBL" id="SDB75605.1"/>
    </source>
</evidence>
<protein>
    <submittedName>
        <fullName evidence="4">TonB-linked outer membrane protein, SusC/RagA family</fullName>
    </submittedName>
</protein>
<dbReference type="InterPro" id="IPR023996">
    <property type="entry name" value="TonB-dep_OMP_SusC/RagA"/>
</dbReference>
<keyword evidence="1" id="KW-0998">Cell outer membrane</keyword>
<reference evidence="4 5" key="1">
    <citation type="submission" date="2016-10" db="EMBL/GenBank/DDBJ databases">
        <authorList>
            <person name="de Groot N.N."/>
        </authorList>
    </citation>
    <scope>NUCLEOTIDE SEQUENCE [LARGE SCALE GENOMIC DNA]</scope>
    <source>
        <strain evidence="4 5">NLAE-zl-C500</strain>
    </source>
</reference>
<keyword evidence="1" id="KW-0472">Membrane</keyword>
<dbReference type="AlphaFoldDB" id="A0A1G6G171"/>
<accession>A0A1G6G171</accession>
<sequence>MVMKNVTKKIQKIPYLFLLMLFSFVTASAQKGITVRGTVLDSNGETIIGASVTLKGNNSVGTISDIDGNFVLTVPSEKSVLIVSYVGMKPQEVKVSSRSLIKVTLEDDTKQLEEVVVVGYGQQKKASVVGAITQTSGKILERAGGVSSLGSALTGTLPGVITSASSGIPGAEDPQIIIRTQSSWNNSEPLVLVDGIEREMSSVDISSVESISVLKDASATAVYGVKGANGVILITTKRGKEGKASVQIKANVTAKVASKLPEKYDAYDTFYLMNNSIEREACLNPSGWGNYTPTAIIDKYRHPANLEEWDRYPNVDWEDVLFKKSAMSYNASVNVSGGTKVVSYFAAADFVSEGDLFKEFDNHRGYNSGFGYNRINVRSNLDFQLTPTTKFSTNLFGSNAVRTVPWNYDDQDASYWSAAYKSSPDAMRPVYSNGIWGYYAPRNADVPNSAYNLATSGTEKRTTTKITTDFIFAQDLKMITKGLKFKANFSMDYTFKEVGRGINDMYNNAQRMWIDPDTGVAKWEKDPDTGTGLDYPVNKVYWKSQAGNVDVNATYRKLYYSMQLDYARTFGKHEVTALGLFSRLKEAEGGVFPIYREDWVFRFTYNYALRYFFEMNGAYNGSEKFGPDYRFDLFPSFSIGWMLSEEKFIKNNLKFLDMLKFRASWGRVGDDSLVQPWQRFAMNNRFLYKDQLSYGGNTLMGDINPANTPYTYYAISKLGNSDISWEMAEKRNFGIDYALFNGLIAGSVDIFNDTRTDILVKGSERAIASYFGQSAPDANLGKVNSHGYELELRLNHTFNNGIRTWLNTSMTHAVNDVKFRDDAPLKPDYQKGAGHAIDQQYAYIDHGNLATWDDVIGSSSWTTSNDMKLPGDYNIVDFNGDGIVDSNDKAPYQYAKMPQNTYNASIGVEWKGFSIFAQFYGVNNVTREVNFPTFRSTAHVAYAEGEYWTPGGTATLPTPRWGTTVDDAAAGTRYWYDASYLRLKNVELSYTFNNAKWLKKMGLKTCRIYLNGDNLYMWTDMPDDRESNTGYSSSDGAYPTMRRFNLGIDITL</sequence>
<dbReference type="GO" id="GO:0009279">
    <property type="term" value="C:cell outer membrane"/>
    <property type="evidence" value="ECO:0007669"/>
    <property type="project" value="UniProtKB-SubCell"/>
</dbReference>
<dbReference type="InterPro" id="IPR008969">
    <property type="entry name" value="CarboxyPept-like_regulatory"/>
</dbReference>
<dbReference type="InterPro" id="IPR037066">
    <property type="entry name" value="Plug_dom_sf"/>
</dbReference>
<evidence type="ECO:0000259" key="3">
    <source>
        <dbReference type="Pfam" id="PF07715"/>
    </source>
</evidence>
<name>A0A1G6G171_BACOV</name>
<keyword evidence="1" id="KW-0813">Transport</keyword>
<dbReference type="Pfam" id="PF13715">
    <property type="entry name" value="CarbopepD_reg_2"/>
    <property type="match status" value="1"/>
</dbReference>